<protein>
    <submittedName>
        <fullName evidence="1">Uncharacterized protein</fullName>
    </submittedName>
</protein>
<dbReference type="AlphaFoldDB" id="A0A182J923"/>
<accession>A0A182J923</accession>
<dbReference type="VEuPathDB" id="VectorBase:AATE013684"/>
<sequence length="180" mass="19937">MVCRKDIVAFVHASPFDRFVLIGLLFLFVAGCIGIDDQLRRSMLGPGTTGCSTTANHHAGVAGRHRMRLAAHLLQLRLLHFVGDDLLNQLRRMDRLRESLASGRGSSPPATFAACRMWQHIQFAKVRAQTFLLAARRRRPGSPRTARRQWLGELRCPAGTITGATCRPHGHQHLSGVSLT</sequence>
<dbReference type="PROSITE" id="PS51257">
    <property type="entry name" value="PROKAR_LIPOPROTEIN"/>
    <property type="match status" value="1"/>
</dbReference>
<evidence type="ECO:0000313" key="1">
    <source>
        <dbReference type="EnsemblMetazoa" id="AATE013684-PA.1"/>
    </source>
</evidence>
<organism evidence="1">
    <name type="scientific">Anopheles atroparvus</name>
    <name type="common">European mosquito</name>
    <dbReference type="NCBI Taxonomy" id="41427"/>
    <lineage>
        <taxon>Eukaryota</taxon>
        <taxon>Metazoa</taxon>
        <taxon>Ecdysozoa</taxon>
        <taxon>Arthropoda</taxon>
        <taxon>Hexapoda</taxon>
        <taxon>Insecta</taxon>
        <taxon>Pterygota</taxon>
        <taxon>Neoptera</taxon>
        <taxon>Endopterygota</taxon>
        <taxon>Diptera</taxon>
        <taxon>Nematocera</taxon>
        <taxon>Culicoidea</taxon>
        <taxon>Culicidae</taxon>
        <taxon>Anophelinae</taxon>
        <taxon>Anopheles</taxon>
    </lineage>
</organism>
<proteinExistence type="predicted"/>
<name>A0A182J923_ANOAO</name>
<dbReference type="EnsemblMetazoa" id="AATE013684-RA">
    <property type="protein sequence ID" value="AATE013684-PA.1"/>
    <property type="gene ID" value="AATE013684"/>
</dbReference>
<reference evidence="1" key="1">
    <citation type="submission" date="2022-08" db="UniProtKB">
        <authorList>
            <consortium name="EnsemblMetazoa"/>
        </authorList>
    </citation>
    <scope>IDENTIFICATION</scope>
    <source>
        <strain evidence="1">EBRO</strain>
    </source>
</reference>